<feature type="compositionally biased region" description="Polar residues" evidence="1">
    <location>
        <begin position="392"/>
        <end position="403"/>
    </location>
</feature>
<protein>
    <submittedName>
        <fullName evidence="2">Uncharacterized protein</fullName>
    </submittedName>
</protein>
<evidence type="ECO:0000313" key="2">
    <source>
        <dbReference type="EMBL" id="KAF5548970.1"/>
    </source>
</evidence>
<feature type="compositionally biased region" description="Basic and acidic residues" evidence="1">
    <location>
        <begin position="96"/>
        <end position="106"/>
    </location>
</feature>
<accession>A0A8H5J516</accession>
<feature type="compositionally biased region" description="Polar residues" evidence="1">
    <location>
        <begin position="68"/>
        <end position="89"/>
    </location>
</feature>
<feature type="compositionally biased region" description="Low complexity" evidence="1">
    <location>
        <begin position="124"/>
        <end position="138"/>
    </location>
</feature>
<feature type="region of interest" description="Disordered" evidence="1">
    <location>
        <begin position="68"/>
        <end position="158"/>
    </location>
</feature>
<keyword evidence="3" id="KW-1185">Reference proteome</keyword>
<feature type="compositionally biased region" description="Polar residues" evidence="1">
    <location>
        <begin position="1"/>
        <end position="10"/>
    </location>
</feature>
<reference evidence="2 3" key="1">
    <citation type="submission" date="2020-05" db="EMBL/GenBank/DDBJ databases">
        <title>Identification and distribution of gene clusters putatively required for synthesis of sphingolipid metabolism inhibitors in phylogenetically diverse species of the filamentous fungus Fusarium.</title>
        <authorList>
            <person name="Kim H.-S."/>
            <person name="Busman M."/>
            <person name="Brown D.W."/>
            <person name="Divon H."/>
            <person name="Uhlig S."/>
            <person name="Proctor R.H."/>
        </authorList>
    </citation>
    <scope>NUCLEOTIDE SEQUENCE [LARGE SCALE GENOMIC DNA]</scope>
    <source>
        <strain evidence="2 3">NRRL 25196</strain>
    </source>
</reference>
<sequence>MPAQSRSDPSLPTIRHNMNEPNYFNVPHGTTASPSFAAAAFTASKPKYENLMKHHPSLPSMPENMFSSPLTSNVATPRPTYRQSLSSSSFGVDPPRPPRDGFDFFKWRNRSTKSASESDVRGHSFASPSTSLSAPLSFQGFEPTQPRPPSSPFVSESAHVLSLQHPSVTRFSDQFPDSSDISPSLNSTDSISPMNNSGINGQTNTPPSSPPSSVGFYVKAKKSLESKLKFKTRKEEPMCSAIPQHVHQCAAMDGTRSYSSMLQITKTGSWFKDDAAKPKLRRRLFGRAPWARKESADSFSSVTSSVREILKGETPPPSAASSYTSCMLKNIYGIWEADADILAVHVNCVNGQFPGGEARRIKTPPLAEDTASGRPRSFFTETVPPTEDDETGSPSRRNSVQTVRRQSIVAGTYEWWEKMPKKPVRRSPFQDRPPFEFQLPEHLPSSPMCPTNEKHVSGGTGVCVYHGRRKGASRIAPV</sequence>
<evidence type="ECO:0000313" key="3">
    <source>
        <dbReference type="Proteomes" id="UP000574317"/>
    </source>
</evidence>
<comment type="caution">
    <text evidence="2">The sequence shown here is derived from an EMBL/GenBank/DDBJ whole genome shotgun (WGS) entry which is preliminary data.</text>
</comment>
<gene>
    <name evidence="2" type="ORF">FNAPI_8118</name>
</gene>
<dbReference type="EMBL" id="JAAOAO010000305">
    <property type="protein sequence ID" value="KAF5548970.1"/>
    <property type="molecule type" value="Genomic_DNA"/>
</dbReference>
<dbReference type="Proteomes" id="UP000574317">
    <property type="component" value="Unassembled WGS sequence"/>
</dbReference>
<organism evidence="2 3">
    <name type="scientific">Fusarium napiforme</name>
    <dbReference type="NCBI Taxonomy" id="42672"/>
    <lineage>
        <taxon>Eukaryota</taxon>
        <taxon>Fungi</taxon>
        <taxon>Dikarya</taxon>
        <taxon>Ascomycota</taxon>
        <taxon>Pezizomycotina</taxon>
        <taxon>Sordariomycetes</taxon>
        <taxon>Hypocreomycetidae</taxon>
        <taxon>Hypocreales</taxon>
        <taxon>Nectriaceae</taxon>
        <taxon>Fusarium</taxon>
        <taxon>Fusarium fujikuroi species complex</taxon>
    </lineage>
</organism>
<dbReference type="AlphaFoldDB" id="A0A8H5J516"/>
<name>A0A8H5J516_9HYPO</name>
<feature type="region of interest" description="Disordered" evidence="1">
    <location>
        <begin position="171"/>
        <end position="215"/>
    </location>
</feature>
<feature type="compositionally biased region" description="Polar residues" evidence="1">
    <location>
        <begin position="171"/>
        <end position="205"/>
    </location>
</feature>
<proteinExistence type="predicted"/>
<evidence type="ECO:0000256" key="1">
    <source>
        <dbReference type="SAM" id="MobiDB-lite"/>
    </source>
</evidence>
<feature type="region of interest" description="Disordered" evidence="1">
    <location>
        <begin position="1"/>
        <end position="26"/>
    </location>
</feature>
<feature type="region of interest" description="Disordered" evidence="1">
    <location>
        <begin position="365"/>
        <end position="403"/>
    </location>
</feature>